<evidence type="ECO:0000313" key="18">
    <source>
        <dbReference type="Proteomes" id="UP000288291"/>
    </source>
</evidence>
<dbReference type="NCBIfam" id="TIGR01525">
    <property type="entry name" value="ATPase-IB_hvy"/>
    <property type="match status" value="1"/>
</dbReference>
<dbReference type="GO" id="GO:0005524">
    <property type="term" value="F:ATP binding"/>
    <property type="evidence" value="ECO:0007669"/>
    <property type="project" value="UniProtKB-UniRule"/>
</dbReference>
<dbReference type="AlphaFoldDB" id="A0A437SX16"/>
<comment type="subcellular location">
    <subcellularLocation>
        <location evidence="1">Cell membrane</location>
        <topology evidence="1">Multi-pass membrane protein</topology>
    </subcellularLocation>
</comment>
<dbReference type="PROSITE" id="PS00154">
    <property type="entry name" value="ATPASE_E1_E2"/>
    <property type="match status" value="1"/>
</dbReference>
<evidence type="ECO:0000256" key="10">
    <source>
        <dbReference type="ARBA" id="ARBA00022967"/>
    </source>
</evidence>
<keyword evidence="12" id="KW-0186">Copper</keyword>
<dbReference type="NCBIfam" id="TIGR01511">
    <property type="entry name" value="ATPase-IB1_Cu"/>
    <property type="match status" value="1"/>
</dbReference>
<dbReference type="SFLD" id="SFLDG00002">
    <property type="entry name" value="C1.7:_P-type_atpase_like"/>
    <property type="match status" value="1"/>
</dbReference>
<dbReference type="Pfam" id="PF00702">
    <property type="entry name" value="Hydrolase"/>
    <property type="match status" value="1"/>
</dbReference>
<feature type="transmembrane region" description="Helical" evidence="15">
    <location>
        <begin position="584"/>
        <end position="607"/>
    </location>
</feature>
<evidence type="ECO:0000256" key="13">
    <source>
        <dbReference type="ARBA" id="ARBA00023136"/>
    </source>
</evidence>
<evidence type="ECO:0000256" key="14">
    <source>
        <dbReference type="ARBA" id="ARBA00049289"/>
    </source>
</evidence>
<comment type="catalytic activity">
    <reaction evidence="14">
        <text>Cu(+)(in) + ATP + H2O = Cu(+)(out) + ADP + phosphate + H(+)</text>
        <dbReference type="Rhea" id="RHEA:25792"/>
        <dbReference type="ChEBI" id="CHEBI:15377"/>
        <dbReference type="ChEBI" id="CHEBI:15378"/>
        <dbReference type="ChEBI" id="CHEBI:30616"/>
        <dbReference type="ChEBI" id="CHEBI:43474"/>
        <dbReference type="ChEBI" id="CHEBI:49552"/>
        <dbReference type="ChEBI" id="CHEBI:456216"/>
        <dbReference type="EC" id="7.2.2.8"/>
    </reaction>
</comment>
<dbReference type="InterPro" id="IPR018303">
    <property type="entry name" value="ATPase_P-typ_P_site"/>
</dbReference>
<evidence type="ECO:0000256" key="4">
    <source>
        <dbReference type="ARBA" id="ARBA00022475"/>
    </source>
</evidence>
<dbReference type="InterPro" id="IPR027256">
    <property type="entry name" value="P-typ_ATPase_IB"/>
</dbReference>
<feature type="domain" description="P-type ATPase A" evidence="16">
    <location>
        <begin position="130"/>
        <end position="230"/>
    </location>
</feature>
<dbReference type="EC" id="7.2.2.8" evidence="3"/>
<keyword evidence="7 15" id="KW-0547">Nucleotide-binding</keyword>
<dbReference type="GO" id="GO:0140581">
    <property type="term" value="F:P-type monovalent copper transporter activity"/>
    <property type="evidence" value="ECO:0007669"/>
    <property type="project" value="UniProtKB-EC"/>
</dbReference>
<feature type="transmembrane region" description="Helical" evidence="15">
    <location>
        <begin position="613"/>
        <end position="633"/>
    </location>
</feature>
<evidence type="ECO:0000256" key="9">
    <source>
        <dbReference type="ARBA" id="ARBA00022840"/>
    </source>
</evidence>
<feature type="transmembrane region" description="Helical" evidence="15">
    <location>
        <begin position="274"/>
        <end position="300"/>
    </location>
</feature>
<keyword evidence="5 15" id="KW-0812">Transmembrane</keyword>
<dbReference type="InterPro" id="IPR023299">
    <property type="entry name" value="ATPase_P-typ_cyto_dom_N"/>
</dbReference>
<feature type="transmembrane region" description="Helical" evidence="15">
    <location>
        <begin position="94"/>
        <end position="112"/>
    </location>
</feature>
<dbReference type="NCBIfam" id="TIGR01494">
    <property type="entry name" value="ATPase_P-type"/>
    <property type="match status" value="1"/>
</dbReference>
<keyword evidence="10" id="KW-1278">Translocase</keyword>
<dbReference type="GO" id="GO:0055070">
    <property type="term" value="P:copper ion homeostasis"/>
    <property type="evidence" value="ECO:0007669"/>
    <property type="project" value="TreeGrafter"/>
</dbReference>
<dbReference type="CDD" id="cd02094">
    <property type="entry name" value="P-type_ATPase_Cu-like"/>
    <property type="match status" value="1"/>
</dbReference>
<dbReference type="FunFam" id="2.70.150.10:FF:000020">
    <property type="entry name" value="Copper-exporting P-type ATPase A"/>
    <property type="match status" value="1"/>
</dbReference>
<dbReference type="GO" id="GO:0016887">
    <property type="term" value="F:ATP hydrolysis activity"/>
    <property type="evidence" value="ECO:0007669"/>
    <property type="project" value="InterPro"/>
</dbReference>
<dbReference type="InterPro" id="IPR023298">
    <property type="entry name" value="ATPase_P-typ_TM_dom_sf"/>
</dbReference>
<dbReference type="PRINTS" id="PR00119">
    <property type="entry name" value="CATATPASE"/>
</dbReference>
<dbReference type="RefSeq" id="WP_103660599.1">
    <property type="nucleotide sequence ID" value="NZ_ML136873.1"/>
</dbReference>
<dbReference type="InterPro" id="IPR036412">
    <property type="entry name" value="HAD-like_sf"/>
</dbReference>
<feature type="transmembrane region" description="Helical" evidence="15">
    <location>
        <begin position="249"/>
        <end position="268"/>
    </location>
</feature>
<evidence type="ECO:0000256" key="11">
    <source>
        <dbReference type="ARBA" id="ARBA00022989"/>
    </source>
</evidence>
<dbReference type="SUPFAM" id="SSF56784">
    <property type="entry name" value="HAD-like"/>
    <property type="match status" value="1"/>
</dbReference>
<organism evidence="17 18">
    <name type="scientific">Lactobacillus xujianguonis</name>
    <dbReference type="NCBI Taxonomy" id="2495899"/>
    <lineage>
        <taxon>Bacteria</taxon>
        <taxon>Bacillati</taxon>
        <taxon>Bacillota</taxon>
        <taxon>Bacilli</taxon>
        <taxon>Lactobacillales</taxon>
        <taxon>Lactobacillaceae</taxon>
        <taxon>Lactobacillus</taxon>
    </lineage>
</organism>
<comment type="caution">
    <text evidence="17">The sequence shown here is derived from an EMBL/GenBank/DDBJ whole genome shotgun (WGS) entry which is preliminary data.</text>
</comment>
<dbReference type="InterPro" id="IPR023214">
    <property type="entry name" value="HAD_sf"/>
</dbReference>
<evidence type="ECO:0000256" key="5">
    <source>
        <dbReference type="ARBA" id="ARBA00022692"/>
    </source>
</evidence>
<name>A0A437SX16_9LACO</name>
<keyword evidence="4 15" id="KW-1003">Cell membrane</keyword>
<sequence length="644" mass="68482">MKLSNIKRFWISFILAIPMLIQMLAMPFHWMMPGYNWIALITTTIIMAISALPYWKSAIAAFKKHGANMNTLVAAGTSVAYFYSIFAMLTGRPVYFESAAFVTIFVLLGDAMEEKMHNNASNALGKLMSLQAKDAEVMRDGKFVKVPLDQVKVGDLIRVKPGEKIPVDGVITDGTSTLDESMVTGESMPVVKQVGDTVVGSTINSNGTITFKATKVGSDTMLAQIVDLVKKAQTSHAPIQNLTDKISNIFVPAVLIIAILTFVIWYAFLNATPVEAMLFAVSVVVIACPCALGLATPTALMVGTARSAKMGVLIKNGEVLQEVSKIDTVVFDKTGTITVGKPEVTDVVGDKQTVLTVAASLEEASEHPLATAIMKKAQDLKLAPSKIKNFAAIEGKGVRATYEGQTAFVGSDKLLTDIQIDDDLANKATALQNEAKTVVYVGLGEQIIGLIAIQDVPKKSSKQAISELKSRVLKTVVLTGDNEKVAQAIAQEVGIDQVIAGVLPTEKAEQIKNLQEQGRTVAFVGDGINDAPALSTADVGIAMGSGTDIAIDSGGIVLVQNDLRGVVRALDISKKTFNRIKLNLFWALIYNTIGIPIAAGLFMGMGLTLSPELAGLAMAFSSVSVVTSSLLLNKTKIAGDTSKA</sequence>
<dbReference type="Proteomes" id="UP000288291">
    <property type="component" value="Unassembled WGS sequence"/>
</dbReference>
<dbReference type="InterPro" id="IPR008250">
    <property type="entry name" value="ATPase_P-typ_transduc_dom_A_sf"/>
</dbReference>
<gene>
    <name evidence="17" type="ORF">EJK17_01880</name>
</gene>
<accession>A0A437SX16</accession>
<dbReference type="PROSITE" id="PS01229">
    <property type="entry name" value="COF_2"/>
    <property type="match status" value="1"/>
</dbReference>
<evidence type="ECO:0000256" key="8">
    <source>
        <dbReference type="ARBA" id="ARBA00022796"/>
    </source>
</evidence>
<dbReference type="GO" id="GO:0005886">
    <property type="term" value="C:plasma membrane"/>
    <property type="evidence" value="ECO:0007669"/>
    <property type="project" value="UniProtKB-SubCell"/>
</dbReference>
<dbReference type="Gene3D" id="3.40.50.1000">
    <property type="entry name" value="HAD superfamily/HAD-like"/>
    <property type="match status" value="1"/>
</dbReference>
<feature type="transmembrane region" description="Helical" evidence="15">
    <location>
        <begin position="34"/>
        <end position="55"/>
    </location>
</feature>
<evidence type="ECO:0000256" key="2">
    <source>
        <dbReference type="ARBA" id="ARBA00006024"/>
    </source>
</evidence>
<keyword evidence="13 15" id="KW-0472">Membrane</keyword>
<keyword evidence="8" id="KW-0187">Copper transport</keyword>
<keyword evidence="9 15" id="KW-0067">ATP-binding</keyword>
<dbReference type="Pfam" id="PF00122">
    <property type="entry name" value="E1-E2_ATPase"/>
    <property type="match status" value="1"/>
</dbReference>
<dbReference type="SFLD" id="SFLDF00027">
    <property type="entry name" value="p-type_atpase"/>
    <property type="match status" value="1"/>
</dbReference>
<evidence type="ECO:0000256" key="15">
    <source>
        <dbReference type="RuleBase" id="RU362081"/>
    </source>
</evidence>
<feature type="transmembrane region" description="Helical" evidence="15">
    <location>
        <begin position="67"/>
        <end position="88"/>
    </location>
</feature>
<dbReference type="InterPro" id="IPR059000">
    <property type="entry name" value="ATPase_P-type_domA"/>
</dbReference>
<dbReference type="PRINTS" id="PR00943">
    <property type="entry name" value="CUATPASE"/>
</dbReference>
<dbReference type="InterPro" id="IPR001757">
    <property type="entry name" value="P_typ_ATPase"/>
</dbReference>
<evidence type="ECO:0000256" key="7">
    <source>
        <dbReference type="ARBA" id="ARBA00022741"/>
    </source>
</evidence>
<evidence type="ECO:0000256" key="1">
    <source>
        <dbReference type="ARBA" id="ARBA00004651"/>
    </source>
</evidence>
<reference evidence="17 18" key="1">
    <citation type="submission" date="2018-12" db="EMBL/GenBank/DDBJ databases">
        <authorList>
            <person name="Meng J."/>
        </authorList>
    </citation>
    <scope>NUCLEOTIDE SEQUENCE [LARGE SCALE GENOMIC DNA]</scope>
    <source>
        <strain evidence="17 18">HT111-2</strain>
    </source>
</reference>
<feature type="transmembrane region" description="Helical" evidence="15">
    <location>
        <begin position="9"/>
        <end position="28"/>
    </location>
</feature>
<keyword evidence="8" id="KW-0813">Transport</keyword>
<comment type="similarity">
    <text evidence="2 15">Belongs to the cation transport ATPase (P-type) (TC 3.A.3) family. Type IB subfamily.</text>
</comment>
<dbReference type="InterPro" id="IPR044492">
    <property type="entry name" value="P_typ_ATPase_HD_dom"/>
</dbReference>
<dbReference type="SFLD" id="SFLDS00003">
    <property type="entry name" value="Haloacid_Dehalogenase"/>
    <property type="match status" value="1"/>
</dbReference>
<dbReference type="EMBL" id="RXIA01000004">
    <property type="protein sequence ID" value="RVU71475.1"/>
    <property type="molecule type" value="Genomic_DNA"/>
</dbReference>
<proteinExistence type="inferred from homology"/>
<dbReference type="Gene3D" id="2.70.150.10">
    <property type="entry name" value="Calcium-transporting ATPase, cytoplasmic transduction domain A"/>
    <property type="match status" value="1"/>
</dbReference>
<protein>
    <recommendedName>
        <fullName evidence="3">P-type Cu(+) transporter</fullName>
        <ecNumber evidence="3">7.2.2.8</ecNumber>
    </recommendedName>
</protein>
<dbReference type="Gene3D" id="3.40.1110.10">
    <property type="entry name" value="Calcium-transporting ATPase, cytoplasmic domain N"/>
    <property type="match status" value="1"/>
</dbReference>
<dbReference type="SUPFAM" id="SSF81653">
    <property type="entry name" value="Calcium ATPase, transduction domain A"/>
    <property type="match status" value="1"/>
</dbReference>
<dbReference type="PANTHER" id="PTHR43520:SF8">
    <property type="entry name" value="P-TYPE CU(+) TRANSPORTER"/>
    <property type="match status" value="1"/>
</dbReference>
<evidence type="ECO:0000256" key="3">
    <source>
        <dbReference type="ARBA" id="ARBA00012517"/>
    </source>
</evidence>
<evidence type="ECO:0000256" key="12">
    <source>
        <dbReference type="ARBA" id="ARBA00023008"/>
    </source>
</evidence>
<keyword evidence="11 15" id="KW-1133">Transmembrane helix</keyword>
<keyword evidence="6 15" id="KW-0479">Metal-binding</keyword>
<dbReference type="PANTHER" id="PTHR43520">
    <property type="entry name" value="ATP7, ISOFORM B"/>
    <property type="match status" value="1"/>
</dbReference>
<evidence type="ECO:0000256" key="6">
    <source>
        <dbReference type="ARBA" id="ARBA00022723"/>
    </source>
</evidence>
<keyword evidence="18" id="KW-1185">Reference proteome</keyword>
<keyword evidence="8" id="KW-0406">Ion transport</keyword>
<dbReference type="GO" id="GO:0005507">
    <property type="term" value="F:copper ion binding"/>
    <property type="evidence" value="ECO:0007669"/>
    <property type="project" value="TreeGrafter"/>
</dbReference>
<dbReference type="SUPFAM" id="SSF81665">
    <property type="entry name" value="Calcium ATPase, transmembrane domain M"/>
    <property type="match status" value="1"/>
</dbReference>
<evidence type="ECO:0000313" key="17">
    <source>
        <dbReference type="EMBL" id="RVU71475.1"/>
    </source>
</evidence>
<evidence type="ECO:0000259" key="16">
    <source>
        <dbReference type="Pfam" id="PF00122"/>
    </source>
</evidence>
<dbReference type="GO" id="GO:0043682">
    <property type="term" value="F:P-type divalent copper transporter activity"/>
    <property type="evidence" value="ECO:0007669"/>
    <property type="project" value="TreeGrafter"/>
</dbReference>